<evidence type="ECO:0000256" key="14">
    <source>
        <dbReference type="ARBA" id="ARBA00023316"/>
    </source>
</evidence>
<dbReference type="InterPro" id="IPR050065">
    <property type="entry name" value="GlmU-like"/>
</dbReference>
<dbReference type="PANTHER" id="PTHR43584">
    <property type="entry name" value="NUCLEOTIDYL TRANSFERASE"/>
    <property type="match status" value="1"/>
</dbReference>
<dbReference type="Gene3D" id="2.160.10.10">
    <property type="entry name" value="Hexapeptide repeat proteins"/>
    <property type="match status" value="1"/>
</dbReference>
<gene>
    <name evidence="20" type="primary">glmU</name>
    <name evidence="20" type="ORF">ABS24_10555</name>
</gene>
<keyword evidence="9" id="KW-0460">Magnesium</keyword>
<keyword evidence="14" id="KW-0961">Cell wall biogenesis/degradation</keyword>
<dbReference type="InterPro" id="IPR011004">
    <property type="entry name" value="Trimer_LpxA-like_sf"/>
</dbReference>
<evidence type="ECO:0000256" key="8">
    <source>
        <dbReference type="ARBA" id="ARBA00022737"/>
    </source>
</evidence>
<evidence type="ECO:0000256" key="1">
    <source>
        <dbReference type="ARBA" id="ARBA00001946"/>
    </source>
</evidence>
<dbReference type="GO" id="GO:0071555">
    <property type="term" value="P:cell wall organization"/>
    <property type="evidence" value="ECO:0007669"/>
    <property type="project" value="UniProtKB-KW"/>
</dbReference>
<dbReference type="Pfam" id="PF25087">
    <property type="entry name" value="GMPPB_C"/>
    <property type="match status" value="1"/>
</dbReference>
<comment type="similarity">
    <text evidence="2">In the C-terminal section; belongs to the transferase hexapeptide repeat family.</text>
</comment>
<evidence type="ECO:0000259" key="19">
    <source>
        <dbReference type="Pfam" id="PF25087"/>
    </source>
</evidence>
<feature type="non-terminal residue" evidence="20">
    <location>
        <position position="314"/>
    </location>
</feature>
<dbReference type="SUPFAM" id="SSF53448">
    <property type="entry name" value="Nucleotide-diphospho-sugar transferases"/>
    <property type="match status" value="1"/>
</dbReference>
<keyword evidence="5 20" id="KW-0808">Transferase</keyword>
<evidence type="ECO:0000256" key="17">
    <source>
        <dbReference type="ARBA" id="ARBA00049628"/>
    </source>
</evidence>
<evidence type="ECO:0000313" key="20">
    <source>
        <dbReference type="EMBL" id="KRO91719.1"/>
    </source>
</evidence>
<keyword evidence="7" id="KW-0479">Metal-binding</keyword>
<evidence type="ECO:0000313" key="21">
    <source>
        <dbReference type="Proteomes" id="UP000051213"/>
    </source>
</evidence>
<name>A0A0R2TX31_9GAMM</name>
<evidence type="ECO:0000256" key="10">
    <source>
        <dbReference type="ARBA" id="ARBA00022960"/>
    </source>
</evidence>
<dbReference type="GO" id="GO:0046872">
    <property type="term" value="F:metal ion binding"/>
    <property type="evidence" value="ECO:0007669"/>
    <property type="project" value="UniProtKB-KW"/>
</dbReference>
<feature type="domain" description="MobA-like NTP transferase" evidence="18">
    <location>
        <begin position="6"/>
        <end position="104"/>
    </location>
</feature>
<dbReference type="Gene3D" id="3.90.550.10">
    <property type="entry name" value="Spore Coat Polysaccharide Biosynthesis Protein SpsA, Chain A"/>
    <property type="match status" value="1"/>
</dbReference>
<evidence type="ECO:0000256" key="6">
    <source>
        <dbReference type="ARBA" id="ARBA00022695"/>
    </source>
</evidence>
<evidence type="ECO:0000256" key="5">
    <source>
        <dbReference type="ARBA" id="ARBA00022679"/>
    </source>
</evidence>
<protein>
    <submittedName>
        <fullName evidence="20">Bifunctional N-acetylglucosamine-1-phosphate uridyltransferase/glucosamine-1-phosphate acetyltransferase</fullName>
        <ecNumber evidence="20">2.3.1.157</ecNumber>
        <ecNumber evidence="20">2.7.7.23</ecNumber>
    </submittedName>
</protein>
<evidence type="ECO:0000256" key="16">
    <source>
        <dbReference type="ARBA" id="ARBA00048493"/>
    </source>
</evidence>
<evidence type="ECO:0000256" key="4">
    <source>
        <dbReference type="ARBA" id="ARBA00022490"/>
    </source>
</evidence>
<dbReference type="Pfam" id="PF12804">
    <property type="entry name" value="NTP_transf_3"/>
    <property type="match status" value="1"/>
</dbReference>
<comment type="catalytic activity">
    <reaction evidence="16">
        <text>N-acetyl-alpha-D-glucosamine 1-phosphate + UTP + H(+) = UDP-N-acetyl-alpha-D-glucosamine + diphosphate</text>
        <dbReference type="Rhea" id="RHEA:13509"/>
        <dbReference type="ChEBI" id="CHEBI:15378"/>
        <dbReference type="ChEBI" id="CHEBI:33019"/>
        <dbReference type="ChEBI" id="CHEBI:46398"/>
        <dbReference type="ChEBI" id="CHEBI:57705"/>
        <dbReference type="ChEBI" id="CHEBI:57776"/>
        <dbReference type="EC" id="2.7.7.23"/>
    </reaction>
</comment>
<evidence type="ECO:0000256" key="3">
    <source>
        <dbReference type="ARBA" id="ARBA00007947"/>
    </source>
</evidence>
<reference evidence="20 21" key="1">
    <citation type="submission" date="2015-10" db="EMBL/GenBank/DDBJ databases">
        <title>Metagenome-Assembled Genomes uncover a global brackish microbiome.</title>
        <authorList>
            <person name="Hugerth L.W."/>
            <person name="Larsson J."/>
            <person name="Alneberg J."/>
            <person name="Lindh M.V."/>
            <person name="Legrand C."/>
            <person name="Pinhassi J."/>
            <person name="Andersson A.F."/>
        </authorList>
    </citation>
    <scope>NUCLEOTIDE SEQUENCE [LARGE SCALE GENOMIC DNA]</scope>
    <source>
        <strain evidence="20">BACL26 MAG-121220-bin70</strain>
    </source>
</reference>
<evidence type="ECO:0000256" key="12">
    <source>
        <dbReference type="ARBA" id="ARBA00023268"/>
    </source>
</evidence>
<keyword evidence="8" id="KW-0677">Repeat</keyword>
<accession>A0A0R2TX31</accession>
<keyword evidence="13 20" id="KW-0012">Acyltransferase</keyword>
<keyword evidence="11" id="KW-0573">Peptidoglycan synthesis</keyword>
<dbReference type="AlphaFoldDB" id="A0A0R2TX31"/>
<evidence type="ECO:0000256" key="13">
    <source>
        <dbReference type="ARBA" id="ARBA00023315"/>
    </source>
</evidence>
<dbReference type="GO" id="GO:0003977">
    <property type="term" value="F:UDP-N-acetylglucosamine diphosphorylase activity"/>
    <property type="evidence" value="ECO:0007669"/>
    <property type="project" value="UniProtKB-EC"/>
</dbReference>
<organism evidence="20 21">
    <name type="scientific">SAR92 bacterium BACL26 MAG-121220-bin70</name>
    <dbReference type="NCBI Taxonomy" id="1655626"/>
    <lineage>
        <taxon>Bacteria</taxon>
        <taxon>Pseudomonadati</taxon>
        <taxon>Pseudomonadota</taxon>
        <taxon>Gammaproteobacteria</taxon>
        <taxon>Cellvibrionales</taxon>
        <taxon>Porticoccaceae</taxon>
        <taxon>SAR92 clade</taxon>
    </lineage>
</organism>
<feature type="domain" description="Mannose-1-phosphate guanyltransferase C-terminal" evidence="19">
    <location>
        <begin position="257"/>
        <end position="314"/>
    </location>
</feature>
<keyword evidence="6 20" id="KW-0548">Nucleotidyltransferase</keyword>
<dbReference type="GO" id="GO:0019134">
    <property type="term" value="F:glucosamine-1-phosphate N-acetyltransferase activity"/>
    <property type="evidence" value="ECO:0007669"/>
    <property type="project" value="UniProtKB-EC"/>
</dbReference>
<dbReference type="InterPro" id="IPR025877">
    <property type="entry name" value="MobA-like_NTP_Trfase"/>
</dbReference>
<proteinExistence type="inferred from homology"/>
<comment type="similarity">
    <text evidence="3">In the N-terminal section; belongs to the N-acetylglucosamine-1-phosphate uridyltransferase family.</text>
</comment>
<dbReference type="CDD" id="cd02540">
    <property type="entry name" value="GT2_GlmU_N_bac"/>
    <property type="match status" value="1"/>
</dbReference>
<comment type="function">
    <text evidence="17">Catalyzes the last two sequential reactions in the de novo biosynthetic pathway for UDP-N-acetylglucosamine (UDP-GlcNAc). The C-terminal domain catalyzes the transfer of acetyl group from acetyl coenzyme A to glucosamine-1-phosphate (GlcN-1-P) to produce N-acetylglucosamine-1-phosphate (GlcNAc-1-P), which is converted into UDP-GlcNAc by the transfer of uridine 5-monophosphate (from uridine 5-triphosphate), a reaction catalyzed by the N-terminal domain.</text>
</comment>
<dbReference type="EC" id="2.3.1.157" evidence="20"/>
<evidence type="ECO:0000256" key="11">
    <source>
        <dbReference type="ARBA" id="ARBA00022984"/>
    </source>
</evidence>
<evidence type="ECO:0000256" key="15">
    <source>
        <dbReference type="ARBA" id="ARBA00048247"/>
    </source>
</evidence>
<dbReference type="EC" id="2.7.7.23" evidence="20"/>
<sequence length="314" mass="33881">MRSALPKVLHKLAGRSMLSHVVAATATIAEAKRIIVTGHGAEKVEREFANTEHIFVQQKDQLGTAHAVQMAVPHLGDQGKVLVLYGDVPLILPSTINDILNTVTDRSMGLLTIHLDQPDGYGRIVRGQDGAIASIIEQKDATAEQLKITEVNTGVLALEAWQLKDWLPQITNNNAQGEYYLTDLIAIARDNGVEVCSVHPKSATEVEGVNNRIQLSQLERAHQRQQAEILMSSGTTLADPERFDQRGELTAGTDNFIDINCVFEGSVVIGSGVSIGPNCIIINSTLGDGVEIKANTIVEESIVGDRAIVGPFAR</sequence>
<comment type="cofactor">
    <cofactor evidence="1">
        <name>Mg(2+)</name>
        <dbReference type="ChEBI" id="CHEBI:18420"/>
    </cofactor>
</comment>
<evidence type="ECO:0000259" key="18">
    <source>
        <dbReference type="Pfam" id="PF12804"/>
    </source>
</evidence>
<keyword evidence="10" id="KW-0133">Cell shape</keyword>
<dbReference type="EMBL" id="LICA01000439">
    <property type="protein sequence ID" value="KRO91719.1"/>
    <property type="molecule type" value="Genomic_DNA"/>
</dbReference>
<dbReference type="SUPFAM" id="SSF51161">
    <property type="entry name" value="Trimeric LpxA-like enzymes"/>
    <property type="match status" value="1"/>
</dbReference>
<evidence type="ECO:0000256" key="7">
    <source>
        <dbReference type="ARBA" id="ARBA00022723"/>
    </source>
</evidence>
<dbReference type="InterPro" id="IPR056729">
    <property type="entry name" value="GMPPB_C"/>
</dbReference>
<comment type="catalytic activity">
    <reaction evidence="15">
        <text>alpha-D-glucosamine 1-phosphate + acetyl-CoA = N-acetyl-alpha-D-glucosamine 1-phosphate + CoA + H(+)</text>
        <dbReference type="Rhea" id="RHEA:13725"/>
        <dbReference type="ChEBI" id="CHEBI:15378"/>
        <dbReference type="ChEBI" id="CHEBI:57287"/>
        <dbReference type="ChEBI" id="CHEBI:57288"/>
        <dbReference type="ChEBI" id="CHEBI:57776"/>
        <dbReference type="ChEBI" id="CHEBI:58516"/>
        <dbReference type="EC" id="2.3.1.157"/>
    </reaction>
</comment>
<evidence type="ECO:0000256" key="9">
    <source>
        <dbReference type="ARBA" id="ARBA00022842"/>
    </source>
</evidence>
<dbReference type="Proteomes" id="UP000051213">
    <property type="component" value="Unassembled WGS sequence"/>
</dbReference>
<dbReference type="PANTHER" id="PTHR43584:SF3">
    <property type="entry name" value="BIFUNCTIONAL PROTEIN GLMU"/>
    <property type="match status" value="1"/>
</dbReference>
<dbReference type="InterPro" id="IPR029044">
    <property type="entry name" value="Nucleotide-diphossugar_trans"/>
</dbReference>
<evidence type="ECO:0000256" key="2">
    <source>
        <dbReference type="ARBA" id="ARBA00007707"/>
    </source>
</evidence>
<dbReference type="GO" id="GO:0009252">
    <property type="term" value="P:peptidoglycan biosynthetic process"/>
    <property type="evidence" value="ECO:0007669"/>
    <property type="project" value="UniProtKB-KW"/>
</dbReference>
<keyword evidence="12" id="KW-0511">Multifunctional enzyme</keyword>
<dbReference type="GO" id="GO:0008360">
    <property type="term" value="P:regulation of cell shape"/>
    <property type="evidence" value="ECO:0007669"/>
    <property type="project" value="UniProtKB-KW"/>
</dbReference>
<comment type="caution">
    <text evidence="20">The sequence shown here is derived from an EMBL/GenBank/DDBJ whole genome shotgun (WGS) entry which is preliminary data.</text>
</comment>
<keyword evidence="4" id="KW-0963">Cytoplasm</keyword>